<feature type="signal peptide" evidence="1">
    <location>
        <begin position="1"/>
        <end position="18"/>
    </location>
</feature>
<name>A0ABU0AIK6_9BACI</name>
<evidence type="ECO:0000256" key="1">
    <source>
        <dbReference type="SAM" id="SignalP"/>
    </source>
</evidence>
<evidence type="ECO:0000313" key="3">
    <source>
        <dbReference type="Proteomes" id="UP001238088"/>
    </source>
</evidence>
<evidence type="ECO:0000313" key="2">
    <source>
        <dbReference type="EMBL" id="MDQ0271088.1"/>
    </source>
</evidence>
<dbReference type="EMBL" id="JAUSUB010000012">
    <property type="protein sequence ID" value="MDQ0271088.1"/>
    <property type="molecule type" value="Genomic_DNA"/>
</dbReference>
<organism evidence="2 3">
    <name type="scientific">Cytobacillus purgationiresistens</name>
    <dbReference type="NCBI Taxonomy" id="863449"/>
    <lineage>
        <taxon>Bacteria</taxon>
        <taxon>Bacillati</taxon>
        <taxon>Bacillota</taxon>
        <taxon>Bacilli</taxon>
        <taxon>Bacillales</taxon>
        <taxon>Bacillaceae</taxon>
        <taxon>Cytobacillus</taxon>
    </lineage>
</organism>
<dbReference type="PROSITE" id="PS51257">
    <property type="entry name" value="PROKAR_LIPOPROTEIN"/>
    <property type="match status" value="1"/>
</dbReference>
<evidence type="ECO:0008006" key="4">
    <source>
        <dbReference type="Google" id="ProtNLM"/>
    </source>
</evidence>
<dbReference type="RefSeq" id="WP_307476024.1">
    <property type="nucleotide sequence ID" value="NZ_JAUSUB010000012.1"/>
</dbReference>
<keyword evidence="1" id="KW-0732">Signal</keyword>
<accession>A0ABU0AIK6</accession>
<reference evidence="2 3" key="1">
    <citation type="submission" date="2023-07" db="EMBL/GenBank/DDBJ databases">
        <title>Genomic Encyclopedia of Type Strains, Phase IV (KMG-IV): sequencing the most valuable type-strain genomes for metagenomic binning, comparative biology and taxonomic classification.</title>
        <authorList>
            <person name="Goeker M."/>
        </authorList>
    </citation>
    <scope>NUCLEOTIDE SEQUENCE [LARGE SCALE GENOMIC DNA]</scope>
    <source>
        <strain evidence="2 3">DSM 23494</strain>
    </source>
</reference>
<gene>
    <name evidence="2" type="ORF">J2S17_002975</name>
</gene>
<protein>
    <recommendedName>
        <fullName evidence="4">ABC transporter periplasmic binding protein yphF</fullName>
    </recommendedName>
</protein>
<dbReference type="Proteomes" id="UP001238088">
    <property type="component" value="Unassembled WGS sequence"/>
</dbReference>
<feature type="chain" id="PRO_5046745198" description="ABC transporter periplasmic binding protein yphF" evidence="1">
    <location>
        <begin position="19"/>
        <end position="236"/>
    </location>
</feature>
<sequence length="236" mass="26910">MKKLTMMSVLTLVMVVLAGCMYPEDQKAKNQIPYEDQINQVQNAIDGYKEKNQGLLPIKTTEKDTPIYQKYPIDFKKIIPQYMAEYPGNSFEAGGVFQYVLINAETEPEVKLSDLRIAEMIRDIKIRIRSQGYPPYKDHIAGNVYSLDYSKLGYKEDPVVYSPFSGQDLPFVVTGDGEVYVDYRIDLMQIIQKGDIDYQPGDDIRGLLVRDSAFVPAYSLPYTIDSETNDPIFLVN</sequence>
<comment type="caution">
    <text evidence="2">The sequence shown here is derived from an EMBL/GenBank/DDBJ whole genome shotgun (WGS) entry which is preliminary data.</text>
</comment>
<proteinExistence type="predicted"/>
<keyword evidence="3" id="KW-1185">Reference proteome</keyword>